<dbReference type="eggNOG" id="COG5455">
    <property type="taxonomic scope" value="Bacteria"/>
</dbReference>
<evidence type="ECO:0000313" key="2">
    <source>
        <dbReference type="Proteomes" id="UP000028534"/>
    </source>
</evidence>
<dbReference type="Gene3D" id="3.10.450.160">
    <property type="entry name" value="inner membrane protein cigr"/>
    <property type="match status" value="1"/>
</dbReference>
<dbReference type="Pfam" id="PF11776">
    <property type="entry name" value="RcnB"/>
    <property type="match status" value="1"/>
</dbReference>
<evidence type="ECO:0000313" key="1">
    <source>
        <dbReference type="EMBL" id="KEZ12517.1"/>
    </source>
</evidence>
<name>A0A084E3H5_SPHYA</name>
<organism evidence="1 2">
    <name type="scientific">Sphingobium yanoikuyae</name>
    <name type="common">Sphingomonas yanoikuyae</name>
    <dbReference type="NCBI Taxonomy" id="13690"/>
    <lineage>
        <taxon>Bacteria</taxon>
        <taxon>Pseudomonadati</taxon>
        <taxon>Pseudomonadota</taxon>
        <taxon>Alphaproteobacteria</taxon>
        <taxon>Sphingomonadales</taxon>
        <taxon>Sphingomonadaceae</taxon>
        <taxon>Sphingobium</taxon>
    </lineage>
</organism>
<gene>
    <name evidence="1" type="ORF">CP98_05116</name>
</gene>
<dbReference type="EMBL" id="JGVR01000065">
    <property type="protein sequence ID" value="KEZ12517.1"/>
    <property type="molecule type" value="Genomic_DNA"/>
</dbReference>
<comment type="caution">
    <text evidence="1">The sequence shown here is derived from an EMBL/GenBank/DDBJ whole genome shotgun (WGS) entry which is preliminary data.</text>
</comment>
<dbReference type="AlphaFoldDB" id="A0A084E3H5"/>
<protein>
    <submittedName>
        <fullName evidence="1">Putative integral membrane protein</fullName>
    </submittedName>
</protein>
<dbReference type="Proteomes" id="UP000028534">
    <property type="component" value="Unassembled WGS sequence"/>
</dbReference>
<reference evidence="1 2" key="1">
    <citation type="submission" date="2014-03" db="EMBL/GenBank/DDBJ databases">
        <title>Genome sequence of Sphingobium yanoikuyae B1.</title>
        <authorList>
            <person name="Gan H.M."/>
            <person name="Gan H.Y."/>
            <person name="Savka M.A."/>
        </authorList>
    </citation>
    <scope>NUCLEOTIDE SEQUENCE [LARGE SCALE GENOMIC DNA]</scope>
    <source>
        <strain evidence="1 2">B1</strain>
    </source>
</reference>
<sequence>MFHPSGRPVIALPKFRIGSVRASTGLLLFIAMTTAMGTPAKAQAVRQTTVISAPRLVQSRTVVVDRGRPGWWRGHPAFAYYHGPRHGYYFAPGFGYYPVAPRYVNVVWRVGGTLPVSMRNYVVLNPAGFGLAVAPAGHVWCYAGTNFVLIARTSGVIVQSVAGGW</sequence>
<accession>A0A084E3H5</accession>
<dbReference type="InterPro" id="IPR024572">
    <property type="entry name" value="RcnB"/>
</dbReference>
<dbReference type="RefSeq" id="WP_051887092.1">
    <property type="nucleotide sequence ID" value="NZ_DAIQKB010000050.1"/>
</dbReference>
<dbReference type="PATRIC" id="fig|13690.10.peg.5293"/>
<proteinExistence type="predicted"/>